<gene>
    <name evidence="15" type="ORF">UPYG_G00332390</name>
</gene>
<dbReference type="PROSITE" id="PS50950">
    <property type="entry name" value="ZF_THAP"/>
    <property type="match status" value="1"/>
</dbReference>
<evidence type="ECO:0000256" key="13">
    <source>
        <dbReference type="RuleBase" id="RU369073"/>
    </source>
</evidence>
<evidence type="ECO:0000256" key="3">
    <source>
        <dbReference type="ARBA" id="ARBA00022723"/>
    </source>
</evidence>
<evidence type="ECO:0000256" key="1">
    <source>
        <dbReference type="ARBA" id="ARBA00004642"/>
    </source>
</evidence>
<evidence type="ECO:0000256" key="2">
    <source>
        <dbReference type="ARBA" id="ARBA00006177"/>
    </source>
</evidence>
<dbReference type="PANTHER" id="PTHR46600">
    <property type="entry name" value="THAP DOMAIN-CONTAINING"/>
    <property type="match status" value="1"/>
</dbReference>
<evidence type="ECO:0000256" key="12">
    <source>
        <dbReference type="PROSITE-ProRule" id="PRU00309"/>
    </source>
</evidence>
<protein>
    <recommendedName>
        <fullName evidence="13">THAP domain-containing protein 1</fullName>
    </recommendedName>
</protein>
<dbReference type="Pfam" id="PF05485">
    <property type="entry name" value="THAP"/>
    <property type="match status" value="1"/>
</dbReference>
<organism evidence="15 16">
    <name type="scientific">Umbra pygmaea</name>
    <name type="common">Eastern mudminnow</name>
    <dbReference type="NCBI Taxonomy" id="75934"/>
    <lineage>
        <taxon>Eukaryota</taxon>
        <taxon>Metazoa</taxon>
        <taxon>Chordata</taxon>
        <taxon>Craniata</taxon>
        <taxon>Vertebrata</taxon>
        <taxon>Euteleostomi</taxon>
        <taxon>Actinopterygii</taxon>
        <taxon>Neopterygii</taxon>
        <taxon>Teleostei</taxon>
        <taxon>Protacanthopterygii</taxon>
        <taxon>Esociformes</taxon>
        <taxon>Umbridae</taxon>
        <taxon>Umbra</taxon>
    </lineage>
</organism>
<keyword evidence="3" id="KW-0479">Metal-binding</keyword>
<dbReference type="GO" id="GO:0003700">
    <property type="term" value="F:DNA-binding transcription factor activity"/>
    <property type="evidence" value="ECO:0007669"/>
    <property type="project" value="UniProtKB-UniRule"/>
</dbReference>
<keyword evidence="9 13" id="KW-0804">Transcription</keyword>
<dbReference type="SMART" id="SM00980">
    <property type="entry name" value="THAP"/>
    <property type="match status" value="1"/>
</dbReference>
<dbReference type="PANTHER" id="PTHR46600:SF1">
    <property type="entry name" value="THAP DOMAIN-CONTAINING PROTEIN 1"/>
    <property type="match status" value="1"/>
</dbReference>
<comment type="similarity">
    <text evidence="2 13">Belongs to the THAP1 family.</text>
</comment>
<dbReference type="EMBL" id="JAGEUA010000011">
    <property type="protein sequence ID" value="KAL0961843.1"/>
    <property type="molecule type" value="Genomic_DNA"/>
</dbReference>
<accession>A0ABD0WGX1</accession>
<keyword evidence="7 13" id="KW-0175">Coiled coil</keyword>
<keyword evidence="10 13" id="KW-0539">Nucleus</keyword>
<comment type="subcellular location">
    <subcellularLocation>
        <location evidence="1 13">Nucleus</location>
        <location evidence="1 13">Nucleoplasm</location>
    </subcellularLocation>
</comment>
<dbReference type="Gene3D" id="6.20.210.20">
    <property type="entry name" value="THAP domain"/>
    <property type="match status" value="1"/>
</dbReference>
<dbReference type="InterPro" id="IPR038441">
    <property type="entry name" value="THAP_Znf_sf"/>
</dbReference>
<comment type="function">
    <text evidence="13">DNA-binding transcription regulator that regulates endothelial cell proliferation and G1/S cell-cycle progression. Specifically binds the 5'-[AT]NTNN[GT]GGCA[AGT]-3' core DNA sequence and acts by modulating expression of pRB-E2F cell-cycle target genes.</text>
</comment>
<dbReference type="GO" id="GO:0001935">
    <property type="term" value="P:endothelial cell proliferation"/>
    <property type="evidence" value="ECO:0007669"/>
    <property type="project" value="UniProtKB-UniRule"/>
</dbReference>
<evidence type="ECO:0000256" key="9">
    <source>
        <dbReference type="ARBA" id="ARBA00023163"/>
    </source>
</evidence>
<dbReference type="AlphaFoldDB" id="A0ABD0WGX1"/>
<dbReference type="InterPro" id="IPR006612">
    <property type="entry name" value="THAP_Znf"/>
</dbReference>
<evidence type="ECO:0000256" key="11">
    <source>
        <dbReference type="ARBA" id="ARBA00023306"/>
    </source>
</evidence>
<feature type="domain" description="THAP-type" evidence="14">
    <location>
        <begin position="1"/>
        <end position="68"/>
    </location>
</feature>
<sequence length="68" mass="7850">MSCSAFGCTTRHSNESAVQFFRFPSDARLKQWLVNMRRDTRKCPKKSRLCSSHFEDISFSQTSRSRGG</sequence>
<evidence type="ECO:0000256" key="7">
    <source>
        <dbReference type="ARBA" id="ARBA00023054"/>
    </source>
</evidence>
<keyword evidence="6 13" id="KW-0805">Transcription regulation</keyword>
<evidence type="ECO:0000256" key="10">
    <source>
        <dbReference type="ARBA" id="ARBA00023242"/>
    </source>
</evidence>
<name>A0ABD0WGX1_UMBPY</name>
<evidence type="ECO:0000313" key="15">
    <source>
        <dbReference type="EMBL" id="KAL0961843.1"/>
    </source>
</evidence>
<dbReference type="SUPFAM" id="SSF57716">
    <property type="entry name" value="Glucocorticoid receptor-like (DNA-binding domain)"/>
    <property type="match status" value="1"/>
</dbReference>
<dbReference type="GO" id="GO:0043565">
    <property type="term" value="F:sequence-specific DNA binding"/>
    <property type="evidence" value="ECO:0007669"/>
    <property type="project" value="UniProtKB-UniRule"/>
</dbReference>
<keyword evidence="16" id="KW-1185">Reference proteome</keyword>
<evidence type="ECO:0000259" key="14">
    <source>
        <dbReference type="PROSITE" id="PS50950"/>
    </source>
</evidence>
<keyword evidence="4 12" id="KW-0863">Zinc-finger</keyword>
<keyword evidence="8 12" id="KW-0238">DNA-binding</keyword>
<proteinExistence type="inferred from homology"/>
<evidence type="ECO:0000256" key="6">
    <source>
        <dbReference type="ARBA" id="ARBA00023015"/>
    </source>
</evidence>
<dbReference type="InterPro" id="IPR026516">
    <property type="entry name" value="THAP1/10"/>
</dbReference>
<evidence type="ECO:0000256" key="4">
    <source>
        <dbReference type="ARBA" id="ARBA00022771"/>
    </source>
</evidence>
<keyword evidence="5" id="KW-0862">Zinc</keyword>
<comment type="caution">
    <text evidence="15">The sequence shown here is derived from an EMBL/GenBank/DDBJ whole genome shotgun (WGS) entry which is preliminary data.</text>
</comment>
<evidence type="ECO:0000256" key="5">
    <source>
        <dbReference type="ARBA" id="ARBA00022833"/>
    </source>
</evidence>
<dbReference type="Proteomes" id="UP001557470">
    <property type="component" value="Unassembled WGS sequence"/>
</dbReference>
<keyword evidence="11 13" id="KW-0131">Cell cycle</keyword>
<reference evidence="15 16" key="1">
    <citation type="submission" date="2024-06" db="EMBL/GenBank/DDBJ databases">
        <authorList>
            <person name="Pan Q."/>
            <person name="Wen M."/>
            <person name="Jouanno E."/>
            <person name="Zahm M."/>
            <person name="Klopp C."/>
            <person name="Cabau C."/>
            <person name="Louis A."/>
            <person name="Berthelot C."/>
            <person name="Parey E."/>
            <person name="Roest Crollius H."/>
            <person name="Montfort J."/>
            <person name="Robinson-Rechavi M."/>
            <person name="Bouchez O."/>
            <person name="Lampietro C."/>
            <person name="Lopez Roques C."/>
            <person name="Donnadieu C."/>
            <person name="Postlethwait J."/>
            <person name="Bobe J."/>
            <person name="Verreycken H."/>
            <person name="Guiguen Y."/>
        </authorList>
    </citation>
    <scope>NUCLEOTIDE SEQUENCE [LARGE SCALE GENOMIC DNA]</scope>
    <source>
        <strain evidence="15">Up_M1</strain>
        <tissue evidence="15">Testis</tissue>
    </source>
</reference>
<evidence type="ECO:0000256" key="8">
    <source>
        <dbReference type="ARBA" id="ARBA00023125"/>
    </source>
</evidence>
<dbReference type="GO" id="GO:0008270">
    <property type="term" value="F:zinc ion binding"/>
    <property type="evidence" value="ECO:0007669"/>
    <property type="project" value="UniProtKB-KW"/>
</dbReference>
<dbReference type="GO" id="GO:0005654">
    <property type="term" value="C:nucleoplasm"/>
    <property type="evidence" value="ECO:0007669"/>
    <property type="project" value="UniProtKB-SubCell"/>
</dbReference>
<evidence type="ECO:0000313" key="16">
    <source>
        <dbReference type="Proteomes" id="UP001557470"/>
    </source>
</evidence>